<evidence type="ECO:0000313" key="6">
    <source>
        <dbReference type="Proteomes" id="UP000054997"/>
    </source>
</evidence>
<keyword evidence="3" id="KW-0064">Aspartyl protease</keyword>
<keyword evidence="4" id="KW-0378">Hydrolase</keyword>
<dbReference type="NCBIfam" id="TIGR00072">
    <property type="entry name" value="hydrog_prot"/>
    <property type="match status" value="1"/>
</dbReference>
<keyword evidence="6" id="KW-1185">Reference proteome</keyword>
<dbReference type="STRING" id="45068.Llon_0119"/>
<comment type="similarity">
    <text evidence="1">Belongs to the peptidase A31 family.</text>
</comment>
<dbReference type="OrthoDB" id="9808862at2"/>
<organism evidence="5 6">
    <name type="scientific">Legionella londiniensis</name>
    <dbReference type="NCBI Taxonomy" id="45068"/>
    <lineage>
        <taxon>Bacteria</taxon>
        <taxon>Pseudomonadati</taxon>
        <taxon>Pseudomonadota</taxon>
        <taxon>Gammaproteobacteria</taxon>
        <taxon>Legionellales</taxon>
        <taxon>Legionellaceae</taxon>
        <taxon>Legionella</taxon>
    </lineage>
</organism>
<evidence type="ECO:0000256" key="2">
    <source>
        <dbReference type="ARBA" id="ARBA00022670"/>
    </source>
</evidence>
<dbReference type="EMBL" id="LNYK01000001">
    <property type="protein sequence ID" value="KTD23234.1"/>
    <property type="molecule type" value="Genomic_DNA"/>
</dbReference>
<dbReference type="RefSeq" id="WP_058528137.1">
    <property type="nucleotide sequence ID" value="NZ_CAAAHZ010000005.1"/>
</dbReference>
<dbReference type="SUPFAM" id="SSF53163">
    <property type="entry name" value="HybD-like"/>
    <property type="match status" value="1"/>
</dbReference>
<comment type="caution">
    <text evidence="5">The sequence shown here is derived from an EMBL/GenBank/DDBJ whole genome shotgun (WGS) entry which is preliminary data.</text>
</comment>
<protein>
    <submittedName>
        <fullName evidence="5">Hydrogenase expression/formation protein</fullName>
    </submittedName>
</protein>
<dbReference type="PANTHER" id="PTHR30302">
    <property type="entry name" value="HYDROGENASE 1 MATURATION PROTEASE"/>
    <property type="match status" value="1"/>
</dbReference>
<sequence length="156" mass="17344">MIKVLGIGSPFGDDSLGWEVVKQLQAQEVFQSVAPHQLQFIICDRPGLGLLQWMRGADVAFIVDAVQSHGSAGFVHRFEDEDILSLPNALSSHELGLAQAIQIGKAIEDLPEKLIFYGIEIDGASYDFQLKSIIKESIHELTQQMQQEIIQFLSHD</sequence>
<evidence type="ECO:0000256" key="4">
    <source>
        <dbReference type="ARBA" id="ARBA00022801"/>
    </source>
</evidence>
<gene>
    <name evidence="5" type="primary">vhtD</name>
    <name evidence="5" type="ORF">Llon_0119</name>
</gene>
<dbReference type="Proteomes" id="UP000054997">
    <property type="component" value="Unassembled WGS sequence"/>
</dbReference>
<dbReference type="GO" id="GO:0004190">
    <property type="term" value="F:aspartic-type endopeptidase activity"/>
    <property type="evidence" value="ECO:0007669"/>
    <property type="project" value="UniProtKB-KW"/>
</dbReference>
<dbReference type="InterPro" id="IPR000671">
    <property type="entry name" value="Peptidase_A31"/>
</dbReference>
<evidence type="ECO:0000256" key="3">
    <source>
        <dbReference type="ARBA" id="ARBA00022750"/>
    </source>
</evidence>
<evidence type="ECO:0000256" key="1">
    <source>
        <dbReference type="ARBA" id="ARBA00006814"/>
    </source>
</evidence>
<dbReference type="GO" id="GO:0016485">
    <property type="term" value="P:protein processing"/>
    <property type="evidence" value="ECO:0007669"/>
    <property type="project" value="TreeGrafter"/>
</dbReference>
<dbReference type="Pfam" id="PF01750">
    <property type="entry name" value="HycI"/>
    <property type="match status" value="1"/>
</dbReference>
<dbReference type="GO" id="GO:0008047">
    <property type="term" value="F:enzyme activator activity"/>
    <property type="evidence" value="ECO:0007669"/>
    <property type="project" value="InterPro"/>
</dbReference>
<dbReference type="Gene3D" id="3.40.50.1450">
    <property type="entry name" value="HybD-like"/>
    <property type="match status" value="1"/>
</dbReference>
<evidence type="ECO:0000313" key="5">
    <source>
        <dbReference type="EMBL" id="KTD23234.1"/>
    </source>
</evidence>
<dbReference type="InterPro" id="IPR023430">
    <property type="entry name" value="Pept_HybD-like_dom_sf"/>
</dbReference>
<dbReference type="AlphaFoldDB" id="A0A0W0VT60"/>
<proteinExistence type="inferred from homology"/>
<reference evidence="5 6" key="1">
    <citation type="submission" date="2015-11" db="EMBL/GenBank/DDBJ databases">
        <title>Genomic analysis of 38 Legionella species identifies large and diverse effector repertoires.</title>
        <authorList>
            <person name="Burstein D."/>
            <person name="Amaro F."/>
            <person name="Zusman T."/>
            <person name="Lifshitz Z."/>
            <person name="Cohen O."/>
            <person name="Gilbert J.A."/>
            <person name="Pupko T."/>
            <person name="Shuman H.A."/>
            <person name="Segal G."/>
        </authorList>
    </citation>
    <scope>NUCLEOTIDE SEQUENCE [LARGE SCALE GENOMIC DNA]</scope>
    <source>
        <strain evidence="5 6">ATCC 49505</strain>
    </source>
</reference>
<dbReference type="PATRIC" id="fig|45068.5.peg.125"/>
<name>A0A0W0VT60_9GAMM</name>
<accession>A0A0W0VT60</accession>
<keyword evidence="2" id="KW-0645">Protease</keyword>
<dbReference type="PANTHER" id="PTHR30302:SF1">
    <property type="entry name" value="HYDROGENASE 2 MATURATION PROTEASE"/>
    <property type="match status" value="1"/>
</dbReference>
<dbReference type="CDD" id="cd00518">
    <property type="entry name" value="H2MP"/>
    <property type="match status" value="1"/>
</dbReference>